<reference evidence="9 10" key="1">
    <citation type="submission" date="2019-05" db="EMBL/GenBank/DDBJ databases">
        <title>Draft genome sequence of Actinomadura sp. 14C53.</title>
        <authorList>
            <person name="Saricaoglu S."/>
            <person name="Isik K."/>
        </authorList>
    </citation>
    <scope>NUCLEOTIDE SEQUENCE [LARGE SCALE GENOMIC DNA]</scope>
    <source>
        <strain evidence="9 10">14C53</strain>
    </source>
</reference>
<gene>
    <name evidence="9" type="ORF">ETD83_02685</name>
</gene>
<evidence type="ECO:0000256" key="6">
    <source>
        <dbReference type="ARBA" id="ARBA00023136"/>
    </source>
</evidence>
<dbReference type="AlphaFoldDB" id="A0A5C4JJ23"/>
<feature type="transmembrane region" description="Helical" evidence="7">
    <location>
        <begin position="245"/>
        <end position="267"/>
    </location>
</feature>
<dbReference type="Proteomes" id="UP000309174">
    <property type="component" value="Unassembled WGS sequence"/>
</dbReference>
<feature type="transmembrane region" description="Helical" evidence="7">
    <location>
        <begin position="287"/>
        <end position="310"/>
    </location>
</feature>
<feature type="transmembrane region" description="Helical" evidence="7">
    <location>
        <begin position="102"/>
        <end position="122"/>
    </location>
</feature>
<dbReference type="EMBL" id="VCKW01000007">
    <property type="protein sequence ID" value="TMR06937.1"/>
    <property type="molecule type" value="Genomic_DNA"/>
</dbReference>
<dbReference type="GO" id="GO:0055085">
    <property type="term" value="P:transmembrane transport"/>
    <property type="evidence" value="ECO:0007669"/>
    <property type="project" value="InterPro"/>
</dbReference>
<evidence type="ECO:0000256" key="3">
    <source>
        <dbReference type="ARBA" id="ARBA00022475"/>
    </source>
</evidence>
<dbReference type="GO" id="GO:0005886">
    <property type="term" value="C:plasma membrane"/>
    <property type="evidence" value="ECO:0007669"/>
    <property type="project" value="UniProtKB-SubCell"/>
</dbReference>
<feature type="transmembrane region" description="Helical" evidence="7">
    <location>
        <begin position="178"/>
        <end position="196"/>
    </location>
</feature>
<dbReference type="OrthoDB" id="9778910at2"/>
<evidence type="ECO:0000256" key="1">
    <source>
        <dbReference type="ARBA" id="ARBA00004651"/>
    </source>
</evidence>
<dbReference type="Gene3D" id="1.10.3720.10">
    <property type="entry name" value="MetI-like"/>
    <property type="match status" value="1"/>
</dbReference>
<dbReference type="SUPFAM" id="SSF161098">
    <property type="entry name" value="MetI-like"/>
    <property type="match status" value="1"/>
</dbReference>
<protein>
    <submittedName>
        <fullName evidence="9">ABC transporter permease</fullName>
    </submittedName>
</protein>
<name>A0A5C4JJ23_9ACTN</name>
<dbReference type="InterPro" id="IPR035906">
    <property type="entry name" value="MetI-like_sf"/>
</dbReference>
<dbReference type="PANTHER" id="PTHR43163:SF3">
    <property type="entry name" value="PEPTIDE ABC TRANSPORTER PERMEASE PROTEIN"/>
    <property type="match status" value="1"/>
</dbReference>
<dbReference type="CDD" id="cd06261">
    <property type="entry name" value="TM_PBP2"/>
    <property type="match status" value="1"/>
</dbReference>
<evidence type="ECO:0000256" key="2">
    <source>
        <dbReference type="ARBA" id="ARBA00022448"/>
    </source>
</evidence>
<proteinExistence type="inferred from homology"/>
<keyword evidence="6 7" id="KW-0472">Membrane</keyword>
<dbReference type="Pfam" id="PF00528">
    <property type="entry name" value="BPD_transp_1"/>
    <property type="match status" value="1"/>
</dbReference>
<dbReference type="PANTHER" id="PTHR43163">
    <property type="entry name" value="DIPEPTIDE TRANSPORT SYSTEM PERMEASE PROTEIN DPPB-RELATED"/>
    <property type="match status" value="1"/>
</dbReference>
<sequence>MRVARFLFLRTLGGLAMLPPLSVLVFAAIEVLPGDAAVYALAGQNPSAELMAETRHRLGLDRSPPERYLDWFSGLLQADMGRSAINGQSVSAVIEGRIGNTVILGVLVILLMVPLALAVGVFAGTREGRIGDRVFSLITLCLVAIPEFVLAAALIVIFGFGLKLLPATSIFPVEDSPLMHPTVLVLPVATLTLVAASGASRQVRVGVADVMRSRYVELARLKGLPERRVVLRHVIPNAVGPSLQVLAGSVGVVIGGSVIVETVFSYPGLGSALAAAVTTRDFALVEGIVMVLAAALIIAYTAADLAVSLLTPKLRTAL</sequence>
<accession>A0A5C4JJ23</accession>
<dbReference type="RefSeq" id="WP_138643428.1">
    <property type="nucleotide sequence ID" value="NZ_VCKW01000007.1"/>
</dbReference>
<keyword evidence="3" id="KW-1003">Cell membrane</keyword>
<keyword evidence="4 7" id="KW-0812">Transmembrane</keyword>
<evidence type="ECO:0000313" key="10">
    <source>
        <dbReference type="Proteomes" id="UP000309174"/>
    </source>
</evidence>
<organism evidence="9 10">
    <name type="scientific">Actinomadura soli</name>
    <dbReference type="NCBI Taxonomy" id="2508997"/>
    <lineage>
        <taxon>Bacteria</taxon>
        <taxon>Bacillati</taxon>
        <taxon>Actinomycetota</taxon>
        <taxon>Actinomycetes</taxon>
        <taxon>Streptosporangiales</taxon>
        <taxon>Thermomonosporaceae</taxon>
        <taxon>Actinomadura</taxon>
    </lineage>
</organism>
<comment type="subcellular location">
    <subcellularLocation>
        <location evidence="1 7">Cell membrane</location>
        <topology evidence="1 7">Multi-pass membrane protein</topology>
    </subcellularLocation>
</comment>
<comment type="caution">
    <text evidence="9">The sequence shown here is derived from an EMBL/GenBank/DDBJ whole genome shotgun (WGS) entry which is preliminary data.</text>
</comment>
<dbReference type="Pfam" id="PF19300">
    <property type="entry name" value="BPD_transp_1_N"/>
    <property type="match status" value="1"/>
</dbReference>
<keyword evidence="5 7" id="KW-1133">Transmembrane helix</keyword>
<dbReference type="PROSITE" id="PS50928">
    <property type="entry name" value="ABC_TM1"/>
    <property type="match status" value="1"/>
</dbReference>
<evidence type="ECO:0000313" key="9">
    <source>
        <dbReference type="EMBL" id="TMR06937.1"/>
    </source>
</evidence>
<dbReference type="InterPro" id="IPR000515">
    <property type="entry name" value="MetI-like"/>
</dbReference>
<feature type="domain" description="ABC transmembrane type-1" evidence="8">
    <location>
        <begin position="98"/>
        <end position="301"/>
    </location>
</feature>
<evidence type="ECO:0000256" key="4">
    <source>
        <dbReference type="ARBA" id="ARBA00022692"/>
    </source>
</evidence>
<evidence type="ECO:0000259" key="8">
    <source>
        <dbReference type="PROSITE" id="PS50928"/>
    </source>
</evidence>
<comment type="similarity">
    <text evidence="7">Belongs to the binding-protein-dependent transport system permease family.</text>
</comment>
<keyword evidence="2 7" id="KW-0813">Transport</keyword>
<feature type="transmembrane region" description="Helical" evidence="7">
    <location>
        <begin position="134"/>
        <end position="158"/>
    </location>
</feature>
<evidence type="ECO:0000256" key="7">
    <source>
        <dbReference type="RuleBase" id="RU363032"/>
    </source>
</evidence>
<keyword evidence="10" id="KW-1185">Reference proteome</keyword>
<evidence type="ECO:0000256" key="5">
    <source>
        <dbReference type="ARBA" id="ARBA00022989"/>
    </source>
</evidence>
<dbReference type="InterPro" id="IPR045621">
    <property type="entry name" value="BPD_transp_1_N"/>
</dbReference>